<reference evidence="1" key="1">
    <citation type="journal article" date="2023" name="bioRxiv">
        <title>Scaffold-level genome assemblies of two parasitoid biocontrol wasps reveal the parthenogenesis mechanism and an associated novel virus.</title>
        <authorList>
            <person name="Inwood S."/>
            <person name="Skelly J."/>
            <person name="Guhlin J."/>
            <person name="Harrop T."/>
            <person name="Goldson S."/>
            <person name="Dearden P."/>
        </authorList>
    </citation>
    <scope>NUCLEOTIDE SEQUENCE</scope>
    <source>
        <strain evidence="1">Irish</strain>
        <tissue evidence="1">Whole body</tissue>
    </source>
</reference>
<organism evidence="1 2">
    <name type="scientific">Microctonus aethiopoides</name>
    <dbReference type="NCBI Taxonomy" id="144406"/>
    <lineage>
        <taxon>Eukaryota</taxon>
        <taxon>Metazoa</taxon>
        <taxon>Ecdysozoa</taxon>
        <taxon>Arthropoda</taxon>
        <taxon>Hexapoda</taxon>
        <taxon>Insecta</taxon>
        <taxon>Pterygota</taxon>
        <taxon>Neoptera</taxon>
        <taxon>Endopterygota</taxon>
        <taxon>Hymenoptera</taxon>
        <taxon>Apocrita</taxon>
        <taxon>Ichneumonoidea</taxon>
        <taxon>Braconidae</taxon>
        <taxon>Euphorinae</taxon>
        <taxon>Microctonus</taxon>
    </lineage>
</organism>
<gene>
    <name evidence="1" type="ORF">PV328_008405</name>
</gene>
<protein>
    <submittedName>
        <fullName evidence="1">Uncharacterized protein</fullName>
    </submittedName>
</protein>
<dbReference type="EMBL" id="JAQQBS010000003">
    <property type="protein sequence ID" value="KAK0170568.1"/>
    <property type="molecule type" value="Genomic_DNA"/>
</dbReference>
<keyword evidence="2" id="KW-1185">Reference proteome</keyword>
<evidence type="ECO:0000313" key="2">
    <source>
        <dbReference type="Proteomes" id="UP001168990"/>
    </source>
</evidence>
<dbReference type="Proteomes" id="UP001168990">
    <property type="component" value="Unassembled WGS sequence"/>
</dbReference>
<evidence type="ECO:0000313" key="1">
    <source>
        <dbReference type="EMBL" id="KAK0170568.1"/>
    </source>
</evidence>
<name>A0AA39FJ96_9HYME</name>
<comment type="caution">
    <text evidence="1">The sequence shown here is derived from an EMBL/GenBank/DDBJ whole genome shotgun (WGS) entry which is preliminary data.</text>
</comment>
<sequence length="153" mass="17703">MVKDALKMTQLKSRYGMITRPECICGKNVSDKSFSVLPGLSQGYFGFDLGNDLHSCIERNFAIIEKNGSDKIHVFLTTESDSKIKNYGFLLKKQFQPQYNYEEGNIRNFCLRRKRLMKITEQLQERNYRVGICKNFDEVPDTIIDAIENCGLK</sequence>
<dbReference type="AlphaFoldDB" id="A0AA39FJ96"/>
<accession>A0AA39FJ96</accession>
<proteinExistence type="predicted"/>
<reference evidence="1" key="2">
    <citation type="submission" date="2023-03" db="EMBL/GenBank/DDBJ databases">
        <authorList>
            <person name="Inwood S.N."/>
            <person name="Skelly J.G."/>
            <person name="Guhlin J."/>
            <person name="Harrop T.W.R."/>
            <person name="Goldson S.G."/>
            <person name="Dearden P.K."/>
        </authorList>
    </citation>
    <scope>NUCLEOTIDE SEQUENCE</scope>
    <source>
        <strain evidence="1">Irish</strain>
        <tissue evidence="1">Whole body</tissue>
    </source>
</reference>